<evidence type="ECO:0000256" key="7">
    <source>
        <dbReference type="RuleBase" id="RU363032"/>
    </source>
</evidence>
<evidence type="ECO:0000256" key="6">
    <source>
        <dbReference type="ARBA" id="ARBA00023136"/>
    </source>
</evidence>
<dbReference type="SUPFAM" id="SSF161098">
    <property type="entry name" value="MetI-like"/>
    <property type="match status" value="1"/>
</dbReference>
<feature type="transmembrane region" description="Helical" evidence="7">
    <location>
        <begin position="277"/>
        <end position="297"/>
    </location>
</feature>
<dbReference type="InterPro" id="IPR000515">
    <property type="entry name" value="MetI-like"/>
</dbReference>
<protein>
    <submittedName>
        <fullName evidence="9">Sugar ABC transporter permease</fullName>
    </submittedName>
</protein>
<dbReference type="RefSeq" id="WP_045670922.1">
    <property type="nucleotide sequence ID" value="NZ_CP011058.1"/>
</dbReference>
<dbReference type="Gene3D" id="1.10.3720.10">
    <property type="entry name" value="MetI-like"/>
    <property type="match status" value="1"/>
</dbReference>
<dbReference type="AlphaFoldDB" id="A0A0D5NKN3"/>
<feature type="domain" description="ABC transmembrane type-1" evidence="8">
    <location>
        <begin position="84"/>
        <end position="296"/>
    </location>
</feature>
<dbReference type="InterPro" id="IPR051393">
    <property type="entry name" value="ABC_transporter_permease"/>
</dbReference>
<dbReference type="HOGENOM" id="CLU_016047_0_2_9"/>
<gene>
    <name evidence="9" type="ORF">VN24_14105</name>
</gene>
<evidence type="ECO:0000256" key="3">
    <source>
        <dbReference type="ARBA" id="ARBA00022475"/>
    </source>
</evidence>
<reference evidence="10" key="2">
    <citation type="submission" date="2015-03" db="EMBL/GenBank/DDBJ databases">
        <title>Genome sequence of Paenibacillus beijingensis strain DSM 24997T.</title>
        <authorList>
            <person name="Kwak Y."/>
            <person name="Shin J.-H."/>
        </authorList>
    </citation>
    <scope>NUCLEOTIDE SEQUENCE [LARGE SCALE GENOMIC DNA]</scope>
    <source>
        <strain evidence="10">DSM 24997</strain>
    </source>
</reference>
<keyword evidence="3" id="KW-1003">Cell membrane</keyword>
<accession>A0A0D5NKN3</accession>
<keyword evidence="2 7" id="KW-0813">Transport</keyword>
<proteinExistence type="inferred from homology"/>
<dbReference type="EMBL" id="CP011058">
    <property type="protein sequence ID" value="AJY75493.1"/>
    <property type="molecule type" value="Genomic_DNA"/>
</dbReference>
<feature type="transmembrane region" description="Helical" evidence="7">
    <location>
        <begin position="91"/>
        <end position="110"/>
    </location>
</feature>
<organism evidence="9 10">
    <name type="scientific">Paenibacillus beijingensis</name>
    <dbReference type="NCBI Taxonomy" id="1126833"/>
    <lineage>
        <taxon>Bacteria</taxon>
        <taxon>Bacillati</taxon>
        <taxon>Bacillota</taxon>
        <taxon>Bacilli</taxon>
        <taxon>Bacillales</taxon>
        <taxon>Paenibacillaceae</taxon>
        <taxon>Paenibacillus</taxon>
    </lineage>
</organism>
<dbReference type="SUPFAM" id="SSF160964">
    <property type="entry name" value="MalF N-terminal region-like"/>
    <property type="match status" value="1"/>
</dbReference>
<feature type="transmembrane region" description="Helical" evidence="7">
    <location>
        <begin position="25"/>
        <end position="47"/>
    </location>
</feature>
<keyword evidence="5 7" id="KW-1133">Transmembrane helix</keyword>
<feature type="transmembrane region" description="Helical" evidence="7">
    <location>
        <begin position="245"/>
        <end position="265"/>
    </location>
</feature>
<dbReference type="PANTHER" id="PTHR30193">
    <property type="entry name" value="ABC TRANSPORTER PERMEASE PROTEIN"/>
    <property type="match status" value="1"/>
</dbReference>
<reference evidence="9 10" key="1">
    <citation type="journal article" date="2015" name="J. Biotechnol.">
        <title>Complete genome sequence of Paenibacillus beijingensis 7188(T) (=DSM 24997(T)), a novel rhizobacterium from jujube garden soil.</title>
        <authorList>
            <person name="Kwak Y."/>
            <person name="Shin J.H."/>
        </authorList>
    </citation>
    <scope>NUCLEOTIDE SEQUENCE [LARGE SCALE GENOMIC DNA]</scope>
    <source>
        <strain evidence="9 10">DSM 24997</strain>
    </source>
</reference>
<sequence>MAVHQELAAAVPRSRKSKLKRREYLWGYGMILPLLLGVGVLFIWPVVRTVYLSFTEWGDFGKYHWAGAHNYVKLASDPEIVRALLHTLLNVVLYVPAIVVQATIVAVLLSQPIRGVSLYRTVYFLPAVMMPAAVAMSWRWLLNGDYGLVNAVLKLFSIQGPSWLTDPRTVLLTVVFVAVWSMVGFQAVILIAGIKGIAPSYYEAASIEGAGPLSKFFGITLPLLTPALFFVSVTSLIGALQVFDLIYMMVGTVAIDNADTVVYLFYKQAFVRNDKGYASAIAVVLFALILLLTALQLKIQRKWVHYE</sequence>
<comment type="similarity">
    <text evidence="7">Belongs to the binding-protein-dependent transport system permease family.</text>
</comment>
<evidence type="ECO:0000313" key="9">
    <source>
        <dbReference type="EMBL" id="AJY75493.1"/>
    </source>
</evidence>
<keyword evidence="6 7" id="KW-0472">Membrane</keyword>
<dbReference type="Proteomes" id="UP000032633">
    <property type="component" value="Chromosome"/>
</dbReference>
<feature type="transmembrane region" description="Helical" evidence="7">
    <location>
        <begin position="170"/>
        <end position="194"/>
    </location>
</feature>
<dbReference type="KEGG" id="pbj:VN24_14105"/>
<keyword evidence="4 7" id="KW-0812">Transmembrane</keyword>
<dbReference type="PROSITE" id="PS50928">
    <property type="entry name" value="ABC_TM1"/>
    <property type="match status" value="1"/>
</dbReference>
<evidence type="ECO:0000313" key="10">
    <source>
        <dbReference type="Proteomes" id="UP000032633"/>
    </source>
</evidence>
<feature type="transmembrane region" description="Helical" evidence="7">
    <location>
        <begin position="122"/>
        <end position="141"/>
    </location>
</feature>
<dbReference type="GO" id="GO:0055085">
    <property type="term" value="P:transmembrane transport"/>
    <property type="evidence" value="ECO:0007669"/>
    <property type="project" value="InterPro"/>
</dbReference>
<dbReference type="PATRIC" id="fig|1126833.4.peg.3081"/>
<dbReference type="PANTHER" id="PTHR30193:SF41">
    <property type="entry name" value="DIACETYLCHITOBIOSE UPTAKE SYSTEM PERMEASE PROTEIN NGCF"/>
    <property type="match status" value="1"/>
</dbReference>
<keyword evidence="10" id="KW-1185">Reference proteome</keyword>
<dbReference type="OrthoDB" id="9788108at2"/>
<dbReference type="InterPro" id="IPR035906">
    <property type="entry name" value="MetI-like_sf"/>
</dbReference>
<evidence type="ECO:0000256" key="2">
    <source>
        <dbReference type="ARBA" id="ARBA00022448"/>
    </source>
</evidence>
<dbReference type="CDD" id="cd06261">
    <property type="entry name" value="TM_PBP2"/>
    <property type="match status" value="1"/>
</dbReference>
<name>A0A0D5NKN3_9BACL</name>
<comment type="subcellular location">
    <subcellularLocation>
        <location evidence="1 7">Cell membrane</location>
        <topology evidence="1 7">Multi-pass membrane protein</topology>
    </subcellularLocation>
</comment>
<feature type="transmembrane region" description="Helical" evidence="7">
    <location>
        <begin position="215"/>
        <end position="239"/>
    </location>
</feature>
<evidence type="ECO:0000256" key="1">
    <source>
        <dbReference type="ARBA" id="ARBA00004651"/>
    </source>
</evidence>
<dbReference type="Pfam" id="PF00528">
    <property type="entry name" value="BPD_transp_1"/>
    <property type="match status" value="1"/>
</dbReference>
<dbReference type="GO" id="GO:0005886">
    <property type="term" value="C:plasma membrane"/>
    <property type="evidence" value="ECO:0007669"/>
    <property type="project" value="UniProtKB-SubCell"/>
</dbReference>
<evidence type="ECO:0000256" key="5">
    <source>
        <dbReference type="ARBA" id="ARBA00022989"/>
    </source>
</evidence>
<dbReference type="STRING" id="1126833.VN24_14105"/>
<evidence type="ECO:0000259" key="8">
    <source>
        <dbReference type="PROSITE" id="PS50928"/>
    </source>
</evidence>
<evidence type="ECO:0000256" key="4">
    <source>
        <dbReference type="ARBA" id="ARBA00022692"/>
    </source>
</evidence>